<dbReference type="AlphaFoldDB" id="A0A3S1B1F6"/>
<evidence type="ECO:0000256" key="2">
    <source>
        <dbReference type="SAM" id="MobiDB-lite"/>
    </source>
</evidence>
<keyword evidence="4" id="KW-1185">Reference proteome</keyword>
<keyword evidence="1" id="KW-0175">Coiled coil</keyword>
<proteinExistence type="predicted"/>
<feature type="region of interest" description="Disordered" evidence="2">
    <location>
        <begin position="228"/>
        <end position="258"/>
    </location>
</feature>
<reference evidence="3 4" key="1">
    <citation type="submission" date="2019-01" db="EMBL/GenBank/DDBJ databases">
        <title>A draft genome assembly of the solar-powered sea slug Elysia chlorotica.</title>
        <authorList>
            <person name="Cai H."/>
            <person name="Li Q."/>
            <person name="Fang X."/>
            <person name="Li J."/>
            <person name="Curtis N.E."/>
            <person name="Altenburger A."/>
            <person name="Shibata T."/>
            <person name="Feng M."/>
            <person name="Maeda T."/>
            <person name="Schwartz J.A."/>
            <person name="Shigenobu S."/>
            <person name="Lundholm N."/>
            <person name="Nishiyama T."/>
            <person name="Yang H."/>
            <person name="Hasebe M."/>
            <person name="Li S."/>
            <person name="Pierce S.K."/>
            <person name="Wang J."/>
        </authorList>
    </citation>
    <scope>NUCLEOTIDE SEQUENCE [LARGE SCALE GENOMIC DNA]</scope>
    <source>
        <strain evidence="3">EC2010</strain>
        <tissue evidence="3">Whole organism of an adult</tissue>
    </source>
</reference>
<comment type="caution">
    <text evidence="3">The sequence shown here is derived from an EMBL/GenBank/DDBJ whole genome shotgun (WGS) entry which is preliminary data.</text>
</comment>
<accession>A0A3S1B1F6</accession>
<dbReference type="Proteomes" id="UP000271974">
    <property type="component" value="Unassembled WGS sequence"/>
</dbReference>
<evidence type="ECO:0000313" key="4">
    <source>
        <dbReference type="Proteomes" id="UP000271974"/>
    </source>
</evidence>
<organism evidence="3 4">
    <name type="scientific">Elysia chlorotica</name>
    <name type="common">Eastern emerald elysia</name>
    <name type="synonym">Sea slug</name>
    <dbReference type="NCBI Taxonomy" id="188477"/>
    <lineage>
        <taxon>Eukaryota</taxon>
        <taxon>Metazoa</taxon>
        <taxon>Spiralia</taxon>
        <taxon>Lophotrochozoa</taxon>
        <taxon>Mollusca</taxon>
        <taxon>Gastropoda</taxon>
        <taxon>Heterobranchia</taxon>
        <taxon>Euthyneura</taxon>
        <taxon>Panpulmonata</taxon>
        <taxon>Sacoglossa</taxon>
        <taxon>Placobranchoidea</taxon>
        <taxon>Plakobranchidae</taxon>
        <taxon>Elysia</taxon>
    </lineage>
</organism>
<gene>
    <name evidence="3" type="ORF">EGW08_018428</name>
</gene>
<feature type="coiled-coil region" evidence="1">
    <location>
        <begin position="6"/>
        <end position="40"/>
    </location>
</feature>
<dbReference type="EMBL" id="RQTK01000897">
    <property type="protein sequence ID" value="RUS73811.1"/>
    <property type="molecule type" value="Genomic_DNA"/>
</dbReference>
<dbReference type="OrthoDB" id="6063452at2759"/>
<evidence type="ECO:0000256" key="1">
    <source>
        <dbReference type="SAM" id="Coils"/>
    </source>
</evidence>
<feature type="compositionally biased region" description="Basic residues" evidence="2">
    <location>
        <begin position="229"/>
        <end position="240"/>
    </location>
</feature>
<name>A0A3S1B1F6_ELYCH</name>
<protein>
    <submittedName>
        <fullName evidence="3">Uncharacterized protein</fullName>
    </submittedName>
</protein>
<evidence type="ECO:0000313" key="3">
    <source>
        <dbReference type="EMBL" id="RUS73811.1"/>
    </source>
</evidence>
<sequence length="258" mass="29289">MSAINISEKEDRLKKLEDELSTLDKTLENLLKEKAAVRQEQSLNLEEKLPASTLKHYRYILPLVKEVYLLELKVKDQKKKYDEKKWKCEAERLGHELLGATIDEKNCVLKKWSNELSQHKSNGSMVTNLNYKVRLCDDCLKEFLHFTVLSHGVHVGLRIHTETTCESLLFPRPSKTRFGFSSDTFVPGLEEKVKSSISLGDPVADIVTLVTSFIQEEMAPYVIIVPPKKQSKSKEKKVKAKPVTAAASDPPVLDSHKS</sequence>